<sequence length="281" mass="31339">MNQFDQFHSALDLTQVSESVFSFNPDSKYFVGNTPHGGYLMALMHKALVTVLPHSCALNSNIYYLDRTDAAPAELHVEMVRSSRGSSAGQVKLIQGERLTCLFSAICSDFEFMKGHDGLKTPLPDVMNSLDEKKFKVMNYENLKKGYTPSFIQQLDISVYPDHAWWDRGLSVENADARCSAYLELKGGVADGYVLSYLSDILPPVVQNKYGSLGWVPTLSLTTNIRQLPTTSKLFIDGIAKDINKGYFEQDCNIWDLNANLVATSRQLAKILKSEEKISSS</sequence>
<dbReference type="SUPFAM" id="SSF54637">
    <property type="entry name" value="Thioesterase/thiol ester dehydrase-isomerase"/>
    <property type="match status" value="2"/>
</dbReference>
<organism evidence="3">
    <name type="scientific">marine metagenome</name>
    <dbReference type="NCBI Taxonomy" id="408172"/>
    <lineage>
        <taxon>unclassified sequences</taxon>
        <taxon>metagenomes</taxon>
        <taxon>ecological metagenomes</taxon>
    </lineage>
</organism>
<dbReference type="Pfam" id="PF20789">
    <property type="entry name" value="4HBT_3C"/>
    <property type="match status" value="1"/>
</dbReference>
<dbReference type="Pfam" id="PF13622">
    <property type="entry name" value="4HBT_3"/>
    <property type="match status" value="1"/>
</dbReference>
<accession>A0A381XJY7</accession>
<dbReference type="Gene3D" id="2.40.160.210">
    <property type="entry name" value="Acyl-CoA thioesterase, double hotdog domain"/>
    <property type="match status" value="1"/>
</dbReference>
<dbReference type="InterPro" id="IPR042171">
    <property type="entry name" value="Acyl-CoA_hotdog"/>
</dbReference>
<reference evidence="3" key="1">
    <citation type="submission" date="2018-05" db="EMBL/GenBank/DDBJ databases">
        <authorList>
            <person name="Lanie J.A."/>
            <person name="Ng W.-L."/>
            <person name="Kazmierczak K.M."/>
            <person name="Andrzejewski T.M."/>
            <person name="Davidsen T.M."/>
            <person name="Wayne K.J."/>
            <person name="Tettelin H."/>
            <person name="Glass J.I."/>
            <person name="Rusch D."/>
            <person name="Podicherti R."/>
            <person name="Tsui H.-C.T."/>
            <person name="Winkler M.E."/>
        </authorList>
    </citation>
    <scope>NUCLEOTIDE SEQUENCE</scope>
</reference>
<gene>
    <name evidence="3" type="ORF">METZ01_LOCUS117902</name>
</gene>
<dbReference type="InterPro" id="IPR049450">
    <property type="entry name" value="ACOT8-like_C"/>
</dbReference>
<dbReference type="InterPro" id="IPR052389">
    <property type="entry name" value="Sec_Metab_Biosynth-Assoc"/>
</dbReference>
<dbReference type="EMBL" id="UINC01015450">
    <property type="protein sequence ID" value="SVA65048.1"/>
    <property type="molecule type" value="Genomic_DNA"/>
</dbReference>
<feature type="domain" description="Acyl-CoA thioesterase-like C-terminal" evidence="2">
    <location>
        <begin position="146"/>
        <end position="269"/>
    </location>
</feature>
<dbReference type="PANTHER" id="PTHR38110">
    <property type="entry name" value="CHROMOSOME 23, WHOLE GENOME SHOTGUN SEQUENCE"/>
    <property type="match status" value="1"/>
</dbReference>
<evidence type="ECO:0000259" key="2">
    <source>
        <dbReference type="Pfam" id="PF20789"/>
    </source>
</evidence>
<dbReference type="InterPro" id="IPR029069">
    <property type="entry name" value="HotDog_dom_sf"/>
</dbReference>
<dbReference type="PANTHER" id="PTHR38110:SF1">
    <property type="entry name" value="THIOESTERASE DOMAIN-CONTAINING PROTEIN"/>
    <property type="match status" value="1"/>
</dbReference>
<feature type="domain" description="Acyl-CoA thioesterase-like N-terminal HotDog" evidence="1">
    <location>
        <begin position="31"/>
        <end position="106"/>
    </location>
</feature>
<protein>
    <submittedName>
        <fullName evidence="3">Uncharacterized protein</fullName>
    </submittedName>
</protein>
<dbReference type="InterPro" id="IPR049449">
    <property type="entry name" value="TesB_ACOT8-like_N"/>
</dbReference>
<evidence type="ECO:0000313" key="3">
    <source>
        <dbReference type="EMBL" id="SVA65048.1"/>
    </source>
</evidence>
<evidence type="ECO:0000259" key="1">
    <source>
        <dbReference type="Pfam" id="PF13622"/>
    </source>
</evidence>
<proteinExistence type="predicted"/>
<name>A0A381XJY7_9ZZZZ</name>
<dbReference type="AlphaFoldDB" id="A0A381XJY7"/>